<organism evidence="1 2">
    <name type="scientific">Undibacterium seohonense</name>
    <dbReference type="NCBI Taxonomy" id="1344950"/>
    <lineage>
        <taxon>Bacteria</taxon>
        <taxon>Pseudomonadati</taxon>
        <taxon>Pseudomonadota</taxon>
        <taxon>Betaproteobacteria</taxon>
        <taxon>Burkholderiales</taxon>
        <taxon>Oxalobacteraceae</taxon>
        <taxon>Undibacterium</taxon>
    </lineage>
</organism>
<dbReference type="Proteomes" id="UP000648257">
    <property type="component" value="Unassembled WGS sequence"/>
</dbReference>
<gene>
    <name evidence="1" type="ORF">H8K52_11185</name>
</gene>
<evidence type="ECO:0000313" key="2">
    <source>
        <dbReference type="Proteomes" id="UP000648257"/>
    </source>
</evidence>
<reference evidence="1 2" key="1">
    <citation type="submission" date="2020-08" db="EMBL/GenBank/DDBJ databases">
        <title>Novel species isolated from subtropical streams in China.</title>
        <authorList>
            <person name="Lu H."/>
        </authorList>
    </citation>
    <scope>NUCLEOTIDE SEQUENCE [LARGE SCALE GENOMIC DNA]</scope>
    <source>
        <strain evidence="1 2">KACC 16656</strain>
    </source>
</reference>
<dbReference type="EMBL" id="JACOFW010000011">
    <property type="protein sequence ID" value="MBC3807908.1"/>
    <property type="molecule type" value="Genomic_DNA"/>
</dbReference>
<comment type="caution">
    <text evidence="1">The sequence shown here is derived from an EMBL/GenBank/DDBJ whole genome shotgun (WGS) entry which is preliminary data.</text>
</comment>
<keyword evidence="2" id="KW-1185">Reference proteome</keyword>
<proteinExistence type="predicted"/>
<protein>
    <submittedName>
        <fullName evidence="1">Uncharacterized protein</fullName>
    </submittedName>
</protein>
<evidence type="ECO:0000313" key="1">
    <source>
        <dbReference type="EMBL" id="MBC3807908.1"/>
    </source>
</evidence>
<dbReference type="RefSeq" id="WP_186922987.1">
    <property type="nucleotide sequence ID" value="NZ_JACOFW010000011.1"/>
</dbReference>
<sequence length="305" mass="35613">MEVFEAIAQDLPWSAKSLRQAAIIFQHTNTENEPDDGEDYRSQEMHLFTFFLLKEFARLNHDKPSALFGPYRYCRVMGLPIELDVSWIEDRNSKEQSIAPNTITDIERMQRGFPFALLASYRSTNQDPLPDSLRTTNRDQEINQLYTADQQTRSLFKKEEMIFNRTIERIGDSQRRARLYEMIADDILWDANTLLNAAKVLNQTKSTIQQGGKTRYQLQENHLFAFFLARQAYIKGAHDGAALVVDSLNKFLRVSKMPENFGLRLIQDDFPRVCQREDKFSIEQWGKYEFPFHLGRVIKPLCLSK</sequence>
<name>A0ABR6X5I3_9BURK</name>
<accession>A0ABR6X5I3</accession>